<name>A0AAU8ENF1_9MICC</name>
<evidence type="ECO:0000313" key="3">
    <source>
        <dbReference type="EMBL" id="XCH10109.1"/>
    </source>
</evidence>
<dbReference type="PANTHER" id="PTHR38589">
    <property type="entry name" value="BLR0621 PROTEIN"/>
    <property type="match status" value="1"/>
</dbReference>
<evidence type="ECO:0008006" key="4">
    <source>
        <dbReference type="Google" id="ProtNLM"/>
    </source>
</evidence>
<gene>
    <name evidence="3" type="ORF">ABRP34_14850</name>
</gene>
<dbReference type="InterPro" id="IPR013207">
    <property type="entry name" value="LGFP"/>
</dbReference>
<evidence type="ECO:0000256" key="2">
    <source>
        <dbReference type="SAM" id="SignalP"/>
    </source>
</evidence>
<accession>A0AAU8ENF1</accession>
<feature type="region of interest" description="Disordered" evidence="1">
    <location>
        <begin position="556"/>
        <end position="584"/>
    </location>
</feature>
<feature type="signal peptide" evidence="2">
    <location>
        <begin position="1"/>
        <end position="29"/>
    </location>
</feature>
<organism evidence="3">
    <name type="scientific">Arthrobacter sp. K5</name>
    <dbReference type="NCBI Taxonomy" id="2839623"/>
    <lineage>
        <taxon>Bacteria</taxon>
        <taxon>Bacillati</taxon>
        <taxon>Actinomycetota</taxon>
        <taxon>Actinomycetes</taxon>
        <taxon>Micrococcales</taxon>
        <taxon>Micrococcaceae</taxon>
        <taxon>Arthrobacter</taxon>
    </lineage>
</organism>
<dbReference type="EMBL" id="CP159279">
    <property type="protein sequence ID" value="XCH10109.1"/>
    <property type="molecule type" value="Genomic_DNA"/>
</dbReference>
<dbReference type="Pfam" id="PF08310">
    <property type="entry name" value="LGFP"/>
    <property type="match status" value="5"/>
</dbReference>
<evidence type="ECO:0000256" key="1">
    <source>
        <dbReference type="SAM" id="MobiDB-lite"/>
    </source>
</evidence>
<proteinExistence type="predicted"/>
<dbReference type="AlphaFoldDB" id="A0AAU8ENF1"/>
<dbReference type="PANTHER" id="PTHR38589:SF1">
    <property type="entry name" value="BLR0621 PROTEIN"/>
    <property type="match status" value="1"/>
</dbReference>
<sequence length="584" mass="60573">MSVLKVLIAALLALALPAAAVATAPPASASAQVYNPCARLSAGQTKFSGFGANRVTFATATTRNTGLLTITGCVRSGNRYIQEWQDWGYGGQYGFAAQNREWEDTYRSPTGSFSFTEALGRSNPGTALKYYKINGRSRWGGEWNRNYNQYFEGAGGEADENLWTFMNQGYYEQAAVINYNRPPDSKTVLGASYAIFFHAGRAPSAGCISTSLTTVTRLLRTSRPGDRIIMGAVDDVFTPYSSNPFGAITAKYARTGGPASWLGNPASREVTGLRSGGAYQAFRGGSIYWSAAGGARTIGGAIRSKWAAAGAQNGRLGYPASDEGRGLTNGGAYQSFLGGRIHWSRATGAHITRGGILAAWAASGYERGVLGYPTSDETGGLKDGGSYQTFQGGIIHWSPATGARITRGAIRTAWAGAGSEHGTLGYPTGNEYAFSGGAAQDFQGGTITWTAQSGARIVAGAIGAKFKAARTLGHAITNELSTGVGGRYQGFRTGYIIWHSATGAHISTPALRAAWIAAGGGTGPLGFPTGDAAGSLQEYQHGRIAIAADGTVTVTLDPPPSSAPTAAAPAPTTVPTATPTPAGG</sequence>
<feature type="chain" id="PRO_5044020584" description="LGFP repeat-containing protein" evidence="2">
    <location>
        <begin position="30"/>
        <end position="584"/>
    </location>
</feature>
<protein>
    <recommendedName>
        <fullName evidence="4">LGFP repeat-containing protein</fullName>
    </recommendedName>
</protein>
<keyword evidence="2" id="KW-0732">Signal</keyword>
<dbReference type="RefSeq" id="WP_353710775.1">
    <property type="nucleotide sequence ID" value="NZ_CP159279.1"/>
</dbReference>
<feature type="compositionally biased region" description="Low complexity" evidence="1">
    <location>
        <begin position="563"/>
        <end position="584"/>
    </location>
</feature>
<reference evidence="3" key="1">
    <citation type="submission" date="2024-06" db="EMBL/GenBank/DDBJ databases">
        <title>Biodegradation of dimethachlon by Arthrobacter sp. K5: mechanistic insights and ecological implications.</title>
        <authorList>
            <person name="Hu S."/>
            <person name="Lu P."/>
        </authorList>
    </citation>
    <scope>NUCLEOTIDE SEQUENCE</scope>
    <source>
        <strain evidence="3">K5</strain>
    </source>
</reference>